<dbReference type="Proteomes" id="UP000460298">
    <property type="component" value="Unassembled WGS sequence"/>
</dbReference>
<dbReference type="EMBL" id="WBUI01000002">
    <property type="protein sequence ID" value="KAB2934910.1"/>
    <property type="molecule type" value="Genomic_DNA"/>
</dbReference>
<protein>
    <submittedName>
        <fullName evidence="2">Tetratricopeptide repeat protein</fullName>
    </submittedName>
</protein>
<organism evidence="2 3">
    <name type="scientific">Leptonema illini</name>
    <dbReference type="NCBI Taxonomy" id="183"/>
    <lineage>
        <taxon>Bacteria</taxon>
        <taxon>Pseudomonadati</taxon>
        <taxon>Spirochaetota</taxon>
        <taxon>Spirochaetia</taxon>
        <taxon>Leptospirales</taxon>
        <taxon>Leptospiraceae</taxon>
        <taxon>Leptonema</taxon>
    </lineage>
</organism>
<dbReference type="InterPro" id="IPR011990">
    <property type="entry name" value="TPR-like_helical_dom_sf"/>
</dbReference>
<sequence length="368" mass="39940">MSAYLIKSSGRLATTLAVSALFLTAACGPGIPIKFPQFPDGTAGTRLKQTLDGKKRVAVVAKEIPPAIQRSMRAGLAEEWSDTIRASMKSALEDYGYYTILDVDSRNARYNELARSQTGLTNYQLSIGQELQVDHLFFVNMTALPRVECKTEMVTDSVAAASAALQLAMAANGRDVKMSNQSTTRPTGVLYLTVFVEGKLVNVETGRSVSTSTTEPFKLQNQAGNPECPSELQAFDGALKQAAKKIADKLSPKVHTVKLPIEDGVDDVKGGDKKLVQQYLADGISWVEAGDMEQAVKSWEMAVDESGGSSSAAFWNLAIAKFAAGDVQEADQLFQRAFQAGGPKFMDASKRTTYALFKKEKQRIEEEQ</sequence>
<keyword evidence="1" id="KW-0732">Signal</keyword>
<name>A0A833H4V6_9LEPT</name>
<reference evidence="2 3" key="1">
    <citation type="submission" date="2019-10" db="EMBL/GenBank/DDBJ databases">
        <title>Extracellular Electron Transfer in a Candidatus Methanoperedens spp. Enrichment Culture.</title>
        <authorList>
            <person name="Berger S."/>
            <person name="Rangel Shaw D."/>
            <person name="Berben T."/>
            <person name="In 'T Zandt M."/>
            <person name="Frank J."/>
            <person name="Reimann J."/>
            <person name="Jetten M.S.M."/>
            <person name="Welte C.U."/>
        </authorList>
    </citation>
    <scope>NUCLEOTIDE SEQUENCE [LARGE SCALE GENOMIC DNA]</scope>
    <source>
        <strain evidence="2">SB12</strain>
    </source>
</reference>
<dbReference type="AlphaFoldDB" id="A0A833H4V6"/>
<comment type="caution">
    <text evidence="2">The sequence shown here is derived from an EMBL/GenBank/DDBJ whole genome shotgun (WGS) entry which is preliminary data.</text>
</comment>
<proteinExistence type="predicted"/>
<dbReference type="Gene3D" id="1.25.40.10">
    <property type="entry name" value="Tetratricopeptide repeat domain"/>
    <property type="match status" value="1"/>
</dbReference>
<evidence type="ECO:0000256" key="1">
    <source>
        <dbReference type="SAM" id="SignalP"/>
    </source>
</evidence>
<dbReference type="PROSITE" id="PS51257">
    <property type="entry name" value="PROKAR_LIPOPROTEIN"/>
    <property type="match status" value="1"/>
</dbReference>
<accession>A0A833H4V6</accession>
<feature type="chain" id="PRO_5032415039" evidence="1">
    <location>
        <begin position="26"/>
        <end position="368"/>
    </location>
</feature>
<evidence type="ECO:0000313" key="2">
    <source>
        <dbReference type="EMBL" id="KAB2934910.1"/>
    </source>
</evidence>
<gene>
    <name evidence="2" type="ORF">F9K24_03780</name>
</gene>
<feature type="signal peptide" evidence="1">
    <location>
        <begin position="1"/>
        <end position="25"/>
    </location>
</feature>
<dbReference type="SUPFAM" id="SSF48452">
    <property type="entry name" value="TPR-like"/>
    <property type="match status" value="1"/>
</dbReference>
<evidence type="ECO:0000313" key="3">
    <source>
        <dbReference type="Proteomes" id="UP000460298"/>
    </source>
</evidence>